<organism evidence="2 3">
    <name type="scientific">Pseudorhizobium pelagicum</name>
    <dbReference type="NCBI Taxonomy" id="1509405"/>
    <lineage>
        <taxon>Bacteria</taxon>
        <taxon>Pseudomonadati</taxon>
        <taxon>Pseudomonadota</taxon>
        <taxon>Alphaproteobacteria</taxon>
        <taxon>Hyphomicrobiales</taxon>
        <taxon>Rhizobiaceae</taxon>
        <taxon>Rhizobium/Agrobacterium group</taxon>
        <taxon>Pseudorhizobium</taxon>
    </lineage>
</organism>
<dbReference type="Pfam" id="PF12706">
    <property type="entry name" value="Lactamase_B_2"/>
    <property type="match status" value="1"/>
</dbReference>
<feature type="domain" description="Metallo-beta-lactamase" evidence="1">
    <location>
        <begin position="38"/>
        <end position="217"/>
    </location>
</feature>
<evidence type="ECO:0000313" key="2">
    <source>
        <dbReference type="EMBL" id="KEQ10407.1"/>
    </source>
</evidence>
<dbReference type="SUPFAM" id="SSF56281">
    <property type="entry name" value="Metallo-hydrolase/oxidoreductase"/>
    <property type="match status" value="1"/>
</dbReference>
<dbReference type="Proteomes" id="UP000052167">
    <property type="component" value="Unassembled WGS sequence"/>
</dbReference>
<dbReference type="PANTHER" id="PTHR42663:SF6">
    <property type="entry name" value="HYDROLASE C777.06C-RELATED"/>
    <property type="match status" value="1"/>
</dbReference>
<comment type="caution">
    <text evidence="2">The sequence shown here is derived from an EMBL/GenBank/DDBJ whole genome shotgun (WGS) entry which is preliminary data.</text>
</comment>
<reference evidence="2 3" key="1">
    <citation type="submission" date="2014-06" db="EMBL/GenBank/DDBJ databases">
        <title>Rhizobium pelagicum/R2-400B4.</title>
        <authorList>
            <person name="Kimes N.E."/>
            <person name="Lopez-Perez M."/>
        </authorList>
    </citation>
    <scope>NUCLEOTIDE SEQUENCE [LARGE SCALE GENOMIC DNA]</scope>
    <source>
        <strain evidence="2 3">R2-400B4</strain>
    </source>
</reference>
<dbReference type="EMBL" id="JOKJ01000003">
    <property type="protein sequence ID" value="KEQ10407.1"/>
    <property type="molecule type" value="Genomic_DNA"/>
</dbReference>
<gene>
    <name evidence="2" type="ORF">GV68_16005</name>
</gene>
<accession>A0A922P296</accession>
<dbReference type="InterPro" id="IPR001279">
    <property type="entry name" value="Metallo-B-lactamas"/>
</dbReference>
<evidence type="ECO:0000313" key="3">
    <source>
        <dbReference type="Proteomes" id="UP000052167"/>
    </source>
</evidence>
<sequence length="272" mass="30153">MEYRRRFTILGCASSPGVPRINGDWGDCNPATPRNRRTRAAFLVEQFAPDGGCTTVVVDTGPDFREQMIAAKVQRVDAVLFTHAHADHLHGIDDLRGYFILQKHRIPIYADAFTMDRIRLGFGYCLETPPGGSYPPIVEPRIIGSLDEPIVIDGAGGPIEVLSHYQEHGDIHSLGFRFGDVAYCSDVSDFPPESQSRLRGLDMLVIDALQHSYHPSHLSLGQALDWIGKLSPRRAILTHMHIPLDYDAVMQATPDHVEPAYDGLVFEATIAI</sequence>
<keyword evidence="3" id="KW-1185">Reference proteome</keyword>
<dbReference type="RefSeq" id="WP_037163447.1">
    <property type="nucleotide sequence ID" value="NZ_CAJXID010000001.1"/>
</dbReference>
<evidence type="ECO:0000259" key="1">
    <source>
        <dbReference type="SMART" id="SM00849"/>
    </source>
</evidence>
<protein>
    <submittedName>
        <fullName evidence="2">PhnP</fullName>
    </submittedName>
</protein>
<dbReference type="AlphaFoldDB" id="A0A922P296"/>
<dbReference type="CDD" id="cd16279">
    <property type="entry name" value="metallo-hydrolase-like_MBL-fold"/>
    <property type="match status" value="1"/>
</dbReference>
<dbReference type="OrthoDB" id="9781189at2"/>
<proteinExistence type="predicted"/>
<dbReference type="Gene3D" id="3.60.15.10">
    <property type="entry name" value="Ribonuclease Z/Hydroxyacylglutathione hydrolase-like"/>
    <property type="match status" value="1"/>
</dbReference>
<name>A0A922P296_9HYPH</name>
<dbReference type="InterPro" id="IPR036866">
    <property type="entry name" value="RibonucZ/Hydroxyglut_hydro"/>
</dbReference>
<dbReference type="PANTHER" id="PTHR42663">
    <property type="entry name" value="HYDROLASE C777.06C-RELATED-RELATED"/>
    <property type="match status" value="1"/>
</dbReference>
<dbReference type="SMART" id="SM00849">
    <property type="entry name" value="Lactamase_B"/>
    <property type="match status" value="1"/>
</dbReference>